<evidence type="ECO:0000313" key="2">
    <source>
        <dbReference type="Proteomes" id="UP000319825"/>
    </source>
</evidence>
<reference evidence="1 2" key="1">
    <citation type="submission" date="2019-07" db="EMBL/GenBank/DDBJ databases">
        <title>R&amp;d 2014.</title>
        <authorList>
            <person name="Klenk H.-P."/>
        </authorList>
    </citation>
    <scope>NUCLEOTIDE SEQUENCE [LARGE SCALE GENOMIC DNA]</scope>
    <source>
        <strain evidence="1 2">DSM 43868</strain>
    </source>
</reference>
<dbReference type="AlphaFoldDB" id="A0A562IA75"/>
<evidence type="ECO:0000313" key="1">
    <source>
        <dbReference type="EMBL" id="TWH67929.1"/>
    </source>
</evidence>
<accession>A0A562IA75</accession>
<gene>
    <name evidence="1" type="ORF">JD77_02915</name>
</gene>
<protein>
    <submittedName>
        <fullName evidence="1">Uncharacterized protein</fullName>
    </submittedName>
</protein>
<keyword evidence="2" id="KW-1185">Reference proteome</keyword>
<dbReference type="Proteomes" id="UP000319825">
    <property type="component" value="Unassembled WGS sequence"/>
</dbReference>
<name>A0A562IA75_MICOL</name>
<sequence length="67" mass="7823">MARRRNGRRVRQLLTEAGRPLRRSNFRRRVWLASLVGAGLLGQVVNTGPHRYRAVWPNREDEDEEGL</sequence>
<comment type="caution">
    <text evidence="1">The sequence shown here is derived from an EMBL/GenBank/DDBJ whole genome shotgun (WGS) entry which is preliminary data.</text>
</comment>
<organism evidence="1 2">
    <name type="scientific">Micromonospora olivasterospora</name>
    <dbReference type="NCBI Taxonomy" id="1880"/>
    <lineage>
        <taxon>Bacteria</taxon>
        <taxon>Bacillati</taxon>
        <taxon>Actinomycetota</taxon>
        <taxon>Actinomycetes</taxon>
        <taxon>Micromonosporales</taxon>
        <taxon>Micromonosporaceae</taxon>
        <taxon>Micromonospora</taxon>
    </lineage>
</organism>
<dbReference type="EMBL" id="VLKE01000001">
    <property type="protein sequence ID" value="TWH67929.1"/>
    <property type="molecule type" value="Genomic_DNA"/>
</dbReference>
<proteinExistence type="predicted"/>